<keyword evidence="4" id="KW-1185">Reference proteome</keyword>
<organism evidence="3 4">
    <name type="scientific">Lamprobacter modestohalophilus</name>
    <dbReference type="NCBI Taxonomy" id="1064514"/>
    <lineage>
        <taxon>Bacteria</taxon>
        <taxon>Pseudomonadati</taxon>
        <taxon>Pseudomonadota</taxon>
        <taxon>Gammaproteobacteria</taxon>
        <taxon>Chromatiales</taxon>
        <taxon>Chromatiaceae</taxon>
        <taxon>Lamprobacter</taxon>
    </lineage>
</organism>
<name>A0A9X0W523_9GAMM</name>
<dbReference type="InterPro" id="IPR024930">
    <property type="entry name" value="Skp_dom_sf"/>
</dbReference>
<dbReference type="InterPro" id="IPR005632">
    <property type="entry name" value="Chaperone_Skp"/>
</dbReference>
<dbReference type="PANTHER" id="PTHR35089">
    <property type="entry name" value="CHAPERONE PROTEIN SKP"/>
    <property type="match status" value="1"/>
</dbReference>
<evidence type="ECO:0000313" key="3">
    <source>
        <dbReference type="EMBL" id="MBK1617142.1"/>
    </source>
</evidence>
<gene>
    <name evidence="3" type="ORF">CKO42_01485</name>
</gene>
<dbReference type="AlphaFoldDB" id="A0A9X0W523"/>
<proteinExistence type="inferred from homology"/>
<evidence type="ECO:0000313" key="4">
    <source>
        <dbReference type="Proteomes" id="UP001138768"/>
    </source>
</evidence>
<protein>
    <recommendedName>
        <fullName evidence="5">OmpH family outer membrane protein</fullName>
    </recommendedName>
</protein>
<dbReference type="GO" id="GO:0005829">
    <property type="term" value="C:cytosol"/>
    <property type="evidence" value="ECO:0007669"/>
    <property type="project" value="TreeGrafter"/>
</dbReference>
<dbReference type="EMBL" id="NRRY01000002">
    <property type="protein sequence ID" value="MBK1617142.1"/>
    <property type="molecule type" value="Genomic_DNA"/>
</dbReference>
<dbReference type="SUPFAM" id="SSF111384">
    <property type="entry name" value="OmpH-like"/>
    <property type="match status" value="1"/>
</dbReference>
<dbReference type="GO" id="GO:0050821">
    <property type="term" value="P:protein stabilization"/>
    <property type="evidence" value="ECO:0007669"/>
    <property type="project" value="TreeGrafter"/>
</dbReference>
<keyword evidence="2" id="KW-0732">Signal</keyword>
<dbReference type="GO" id="GO:0051082">
    <property type="term" value="F:unfolded protein binding"/>
    <property type="evidence" value="ECO:0007669"/>
    <property type="project" value="InterPro"/>
</dbReference>
<sequence length="186" mass="20462">MTGGPSVQPPRSSAMNHRFSILGLLIAIPLAIATPTLASEIGYVDMQRVLEESQLGKTAQANLQERFGDEQQAFAEEEAAIRQLQQKLERDKPLMSTAQVEKTEEEIIGRIKQFEQDFAKIQQQLAQAQQQEGQKILKPARDAVISVAKKRKIDAVFEANQAGVVYLDEDGDLTDAVIKAMDAGAN</sequence>
<evidence type="ECO:0000256" key="2">
    <source>
        <dbReference type="ARBA" id="ARBA00022729"/>
    </source>
</evidence>
<evidence type="ECO:0008006" key="5">
    <source>
        <dbReference type="Google" id="ProtNLM"/>
    </source>
</evidence>
<accession>A0A9X0W523</accession>
<comment type="caution">
    <text evidence="3">The sequence shown here is derived from an EMBL/GenBank/DDBJ whole genome shotgun (WGS) entry which is preliminary data.</text>
</comment>
<dbReference type="Proteomes" id="UP001138768">
    <property type="component" value="Unassembled WGS sequence"/>
</dbReference>
<evidence type="ECO:0000256" key="1">
    <source>
        <dbReference type="ARBA" id="ARBA00009091"/>
    </source>
</evidence>
<dbReference type="Pfam" id="PF03938">
    <property type="entry name" value="OmpH"/>
    <property type="match status" value="1"/>
</dbReference>
<comment type="similarity">
    <text evidence="1">Belongs to the Skp family.</text>
</comment>
<dbReference type="PANTHER" id="PTHR35089:SF1">
    <property type="entry name" value="CHAPERONE PROTEIN SKP"/>
    <property type="match status" value="1"/>
</dbReference>
<dbReference type="SMART" id="SM00935">
    <property type="entry name" value="OmpH"/>
    <property type="match status" value="1"/>
</dbReference>
<dbReference type="Gene3D" id="3.30.910.20">
    <property type="entry name" value="Skp domain"/>
    <property type="match status" value="1"/>
</dbReference>
<reference evidence="3 4" key="1">
    <citation type="journal article" date="2020" name="Microorganisms">
        <title>Osmotic Adaptation and Compatible Solute Biosynthesis of Phototrophic Bacteria as Revealed from Genome Analyses.</title>
        <authorList>
            <person name="Imhoff J.F."/>
            <person name="Rahn T."/>
            <person name="Kunzel S."/>
            <person name="Keller A."/>
            <person name="Neulinger S.C."/>
        </authorList>
    </citation>
    <scope>NUCLEOTIDE SEQUENCE [LARGE SCALE GENOMIC DNA]</scope>
    <source>
        <strain evidence="3 4">DSM 25653</strain>
    </source>
</reference>